<dbReference type="InterPro" id="IPR013783">
    <property type="entry name" value="Ig-like_fold"/>
</dbReference>
<evidence type="ECO:0000313" key="4">
    <source>
        <dbReference type="Proteomes" id="UP000261660"/>
    </source>
</evidence>
<dbReference type="InterPro" id="IPR003598">
    <property type="entry name" value="Ig_sub2"/>
</dbReference>
<proteinExistence type="predicted"/>
<feature type="signal peptide" evidence="1">
    <location>
        <begin position="1"/>
        <end position="41"/>
    </location>
</feature>
<dbReference type="AlphaFoldDB" id="A0A3Q3FYX6"/>
<accession>A0A3Q3FYX6</accession>
<organism evidence="3 4">
    <name type="scientific">Labrus bergylta</name>
    <name type="common">ballan wrasse</name>
    <dbReference type="NCBI Taxonomy" id="56723"/>
    <lineage>
        <taxon>Eukaryota</taxon>
        <taxon>Metazoa</taxon>
        <taxon>Chordata</taxon>
        <taxon>Craniata</taxon>
        <taxon>Vertebrata</taxon>
        <taxon>Euteleostomi</taxon>
        <taxon>Actinopterygii</taxon>
        <taxon>Neopterygii</taxon>
        <taxon>Teleostei</taxon>
        <taxon>Neoteleostei</taxon>
        <taxon>Acanthomorphata</taxon>
        <taxon>Eupercaria</taxon>
        <taxon>Labriformes</taxon>
        <taxon>Labridae</taxon>
        <taxon>Labrus</taxon>
    </lineage>
</organism>
<dbReference type="PROSITE" id="PS50835">
    <property type="entry name" value="IG_LIKE"/>
    <property type="match status" value="2"/>
</dbReference>
<dbReference type="FunCoup" id="A0A3Q3FYX6">
    <property type="interactions" value="738"/>
</dbReference>
<dbReference type="Pfam" id="PF07686">
    <property type="entry name" value="V-set"/>
    <property type="match status" value="1"/>
</dbReference>
<dbReference type="Ensembl" id="ENSLBET00000025858.1">
    <property type="protein sequence ID" value="ENSLBEP00000024594.1"/>
    <property type="gene ID" value="ENSLBEG00000018811.1"/>
</dbReference>
<feature type="domain" description="Ig-like" evidence="2">
    <location>
        <begin position="237"/>
        <end position="314"/>
    </location>
</feature>
<dbReference type="PANTHER" id="PTHR46013">
    <property type="entry name" value="VASCULAR CELL ADHESION MOLECULE 1"/>
    <property type="match status" value="1"/>
</dbReference>
<dbReference type="InParanoid" id="A0A3Q3FYX6"/>
<dbReference type="CDD" id="cd00096">
    <property type="entry name" value="Ig"/>
    <property type="match status" value="1"/>
</dbReference>
<evidence type="ECO:0000313" key="3">
    <source>
        <dbReference type="Ensembl" id="ENSLBEP00000024594.1"/>
    </source>
</evidence>
<dbReference type="SUPFAM" id="SSF48726">
    <property type="entry name" value="Immunoglobulin"/>
    <property type="match status" value="3"/>
</dbReference>
<dbReference type="GeneTree" id="ENSGT01010000222294"/>
<dbReference type="InterPro" id="IPR013106">
    <property type="entry name" value="Ig_V-set"/>
</dbReference>
<dbReference type="Pfam" id="PF13895">
    <property type="entry name" value="Ig_2"/>
    <property type="match status" value="1"/>
</dbReference>
<feature type="chain" id="PRO_5018609854" description="Ig-like domain-containing protein" evidence="1">
    <location>
        <begin position="42"/>
        <end position="415"/>
    </location>
</feature>
<dbReference type="InterPro" id="IPR003599">
    <property type="entry name" value="Ig_sub"/>
</dbReference>
<dbReference type="SMART" id="SM00408">
    <property type="entry name" value="IGc2"/>
    <property type="match status" value="2"/>
</dbReference>
<reference evidence="3" key="2">
    <citation type="submission" date="2025-09" db="UniProtKB">
        <authorList>
            <consortium name="Ensembl"/>
        </authorList>
    </citation>
    <scope>IDENTIFICATION</scope>
</reference>
<dbReference type="SMART" id="SM00409">
    <property type="entry name" value="IG"/>
    <property type="match status" value="3"/>
</dbReference>
<dbReference type="InterPro" id="IPR036179">
    <property type="entry name" value="Ig-like_dom_sf"/>
</dbReference>
<dbReference type="Pfam" id="PF13927">
    <property type="entry name" value="Ig_3"/>
    <property type="match status" value="1"/>
</dbReference>
<reference evidence="3" key="1">
    <citation type="submission" date="2025-08" db="UniProtKB">
        <authorList>
            <consortium name="Ensembl"/>
        </authorList>
    </citation>
    <scope>IDENTIFICATION</scope>
</reference>
<protein>
    <recommendedName>
        <fullName evidence="2">Ig-like domain-containing protein</fullName>
    </recommendedName>
</protein>
<evidence type="ECO:0000259" key="2">
    <source>
        <dbReference type="PROSITE" id="PS50835"/>
    </source>
</evidence>
<keyword evidence="1" id="KW-0732">Signal</keyword>
<dbReference type="InterPro" id="IPR007110">
    <property type="entry name" value="Ig-like_dom"/>
</dbReference>
<dbReference type="STRING" id="56723.ENSLBEP00000024594"/>
<dbReference type="PANTHER" id="PTHR46013:SF4">
    <property type="entry name" value="B-CELL RECEPTOR CD22-RELATED"/>
    <property type="match status" value="1"/>
</dbReference>
<sequence>MSTPPQKIFFILNCDWLFTLSELRLMIKLTLLFFKAPLVQGQDSWRVTYSSLQICAYKGSTVEMNCTFTYPERTKGEVNSLQKTFWLRKDGFYYKDVETVSEYSGRVKNICDENKCTLRITNLRETDSTVYRFGFITNKDSYHGRPGVTLSVTDLQVKVSRPYKALLFQCLSGLSSQTSYIWFRNGQKFKHSTSSYYPPEQLLQTDSYSCALSGHEKCPSPPVCDMYLSGIYAPKLPSVSVSPSAEIVEGSSVTLTCSSDANPAPEYTWFKKNNNQPLSREAQLVFNSIKSSDSGEFSCKAENDLGKPTYKWISIDVKYAPKLPSVSVSPSAEIVEGSSVTLTCSSDANPAANYTWFKEDEDSPTASGQIFTISNFSADHSGRYYCEAQNTRGRHNSTVHLTVLSGKLHTQLRSD</sequence>
<dbReference type="Gene3D" id="2.60.40.10">
    <property type="entry name" value="Immunoglobulins"/>
    <property type="match status" value="3"/>
</dbReference>
<keyword evidence="4" id="KW-1185">Reference proteome</keyword>
<feature type="domain" description="Ig-like" evidence="2">
    <location>
        <begin position="324"/>
        <end position="402"/>
    </location>
</feature>
<evidence type="ECO:0000256" key="1">
    <source>
        <dbReference type="SAM" id="SignalP"/>
    </source>
</evidence>
<name>A0A3Q3FYX6_9LABR</name>
<dbReference type="Proteomes" id="UP000261660">
    <property type="component" value="Unplaced"/>
</dbReference>